<protein>
    <submittedName>
        <fullName evidence="1">Uncharacterized protein</fullName>
    </submittedName>
</protein>
<sequence>MLFSPPQQVITIDRVSPLHLGQFSMQHGQPLPPIGPADLPAVKSRVHTTLVPVLTAVFHPNPLDGWRLRGVSMYVIQAIFVLPHCLHRRRRSSPCTWMCLGWSLTGDRGEPVPPAGGGEHASGHRMEAGAVDSQIRAYAKPPLQTGLKVALQNPRVGAQRSRRRAFPCTPRAMVDLLRRRCVVACAYTLARPRLCVASIVLTLHNLCKYTARLCEFLGSGIVRMDDSIFSGRVARAPEQVYGNIHAAIFHDDLIPYQQFLELYKHSHFSTVYIYAYVDIEFEAVWDYFWTTFEYNLDLSYADCTFFIRRSTGRFCADLVPGGADPLYYAYGSNEMSTQQGLKFLAGENSVATIIDSLCPDQYHSVMCYQELSVAHSISISISATINMSGVFRDALEDTEFDVAQIAYLPYPELELASWCISGQWLNFGKVMADRWIR</sequence>
<reference evidence="1" key="1">
    <citation type="submission" date="2020-05" db="EMBL/GenBank/DDBJ databases">
        <title>Mycena genomes resolve the evolution of fungal bioluminescence.</title>
        <authorList>
            <person name="Tsai I.J."/>
        </authorList>
    </citation>
    <scope>NUCLEOTIDE SEQUENCE</scope>
    <source>
        <strain evidence="1">160909Yilan</strain>
    </source>
</reference>
<dbReference type="EMBL" id="JACAZH010000002">
    <property type="protein sequence ID" value="KAF7374168.1"/>
    <property type="molecule type" value="Genomic_DNA"/>
</dbReference>
<dbReference type="Proteomes" id="UP000623467">
    <property type="component" value="Unassembled WGS sequence"/>
</dbReference>
<gene>
    <name evidence="1" type="ORF">MSAN_00298600</name>
</gene>
<organism evidence="1 2">
    <name type="scientific">Mycena sanguinolenta</name>
    <dbReference type="NCBI Taxonomy" id="230812"/>
    <lineage>
        <taxon>Eukaryota</taxon>
        <taxon>Fungi</taxon>
        <taxon>Dikarya</taxon>
        <taxon>Basidiomycota</taxon>
        <taxon>Agaricomycotina</taxon>
        <taxon>Agaricomycetes</taxon>
        <taxon>Agaricomycetidae</taxon>
        <taxon>Agaricales</taxon>
        <taxon>Marasmiineae</taxon>
        <taxon>Mycenaceae</taxon>
        <taxon>Mycena</taxon>
    </lineage>
</organism>
<evidence type="ECO:0000313" key="1">
    <source>
        <dbReference type="EMBL" id="KAF7374168.1"/>
    </source>
</evidence>
<dbReference type="AlphaFoldDB" id="A0A8H6Z8B4"/>
<keyword evidence="2" id="KW-1185">Reference proteome</keyword>
<name>A0A8H6Z8B4_9AGAR</name>
<comment type="caution">
    <text evidence="1">The sequence shown here is derived from an EMBL/GenBank/DDBJ whole genome shotgun (WGS) entry which is preliminary data.</text>
</comment>
<accession>A0A8H6Z8B4</accession>
<dbReference type="OrthoDB" id="3063557at2759"/>
<evidence type="ECO:0000313" key="2">
    <source>
        <dbReference type="Proteomes" id="UP000623467"/>
    </source>
</evidence>
<proteinExistence type="predicted"/>